<dbReference type="Proteomes" id="UP001367508">
    <property type="component" value="Unassembled WGS sequence"/>
</dbReference>
<dbReference type="EMBL" id="JAYMYQ010000002">
    <property type="protein sequence ID" value="KAK7350179.1"/>
    <property type="molecule type" value="Genomic_DNA"/>
</dbReference>
<evidence type="ECO:0000313" key="1">
    <source>
        <dbReference type="EMBL" id="KAK7350179.1"/>
    </source>
</evidence>
<reference evidence="1 2" key="1">
    <citation type="submission" date="2024-01" db="EMBL/GenBank/DDBJ databases">
        <title>The genomes of 5 underutilized Papilionoideae crops provide insights into root nodulation and disease resistanc.</title>
        <authorList>
            <person name="Jiang F."/>
        </authorList>
    </citation>
    <scope>NUCLEOTIDE SEQUENCE [LARGE SCALE GENOMIC DNA]</scope>
    <source>
        <strain evidence="1">LVBAO_FW01</strain>
        <tissue evidence="1">Leaves</tissue>
    </source>
</reference>
<name>A0AAN9QWL1_CANGL</name>
<proteinExistence type="predicted"/>
<sequence length="141" mass="16104">MVMSPYGYPCAWVTSHRSHSFLAPSDQHIMVQNIRTFIRRWQHHGSQRSHHWYLGKFPILLSILLVNMQLPLPLCQRLPRPCQNSMLIAWRSAIECLTTRDPLTSTSTMSLLLFPVMALHTRAATKGNLPYNSDPLGAMHG</sequence>
<keyword evidence="2" id="KW-1185">Reference proteome</keyword>
<accession>A0AAN9QWL1</accession>
<gene>
    <name evidence="1" type="ORF">VNO77_08406</name>
</gene>
<dbReference type="AlphaFoldDB" id="A0AAN9QWL1"/>
<comment type="caution">
    <text evidence="1">The sequence shown here is derived from an EMBL/GenBank/DDBJ whole genome shotgun (WGS) entry which is preliminary data.</text>
</comment>
<protein>
    <submittedName>
        <fullName evidence="1">Uncharacterized protein</fullName>
    </submittedName>
</protein>
<evidence type="ECO:0000313" key="2">
    <source>
        <dbReference type="Proteomes" id="UP001367508"/>
    </source>
</evidence>
<organism evidence="1 2">
    <name type="scientific">Canavalia gladiata</name>
    <name type="common">Sword bean</name>
    <name type="synonym">Dolichos gladiatus</name>
    <dbReference type="NCBI Taxonomy" id="3824"/>
    <lineage>
        <taxon>Eukaryota</taxon>
        <taxon>Viridiplantae</taxon>
        <taxon>Streptophyta</taxon>
        <taxon>Embryophyta</taxon>
        <taxon>Tracheophyta</taxon>
        <taxon>Spermatophyta</taxon>
        <taxon>Magnoliopsida</taxon>
        <taxon>eudicotyledons</taxon>
        <taxon>Gunneridae</taxon>
        <taxon>Pentapetalae</taxon>
        <taxon>rosids</taxon>
        <taxon>fabids</taxon>
        <taxon>Fabales</taxon>
        <taxon>Fabaceae</taxon>
        <taxon>Papilionoideae</taxon>
        <taxon>50 kb inversion clade</taxon>
        <taxon>NPAAA clade</taxon>
        <taxon>indigoferoid/millettioid clade</taxon>
        <taxon>Phaseoleae</taxon>
        <taxon>Canavalia</taxon>
    </lineage>
</organism>